<dbReference type="GO" id="GO:0016579">
    <property type="term" value="P:protein deubiquitination"/>
    <property type="evidence" value="ECO:0007669"/>
    <property type="project" value="TreeGrafter"/>
</dbReference>
<keyword evidence="9" id="KW-0156">Chromatin regulator</keyword>
<dbReference type="PROSITE" id="PS52048">
    <property type="entry name" value="UCH_DOMAIN"/>
    <property type="match status" value="1"/>
</dbReference>
<organism evidence="15 16">
    <name type="scientific">Macrostomum lignano</name>
    <dbReference type="NCBI Taxonomy" id="282301"/>
    <lineage>
        <taxon>Eukaryota</taxon>
        <taxon>Metazoa</taxon>
        <taxon>Spiralia</taxon>
        <taxon>Lophotrochozoa</taxon>
        <taxon>Platyhelminthes</taxon>
        <taxon>Rhabditophora</taxon>
        <taxon>Macrostomorpha</taxon>
        <taxon>Macrostomida</taxon>
        <taxon>Macrostomidae</taxon>
        <taxon>Macrostomum</taxon>
    </lineage>
</organism>
<feature type="domain" description="UCH catalytic" evidence="14">
    <location>
        <begin position="1"/>
        <end position="228"/>
    </location>
</feature>
<comment type="similarity">
    <text evidence="3">Belongs to the peptidase C12 family. BAP1 subfamily.</text>
</comment>
<feature type="region of interest" description="Disordered" evidence="13">
    <location>
        <begin position="108"/>
        <end position="137"/>
    </location>
</feature>
<evidence type="ECO:0000256" key="6">
    <source>
        <dbReference type="ARBA" id="ARBA00022786"/>
    </source>
</evidence>
<keyword evidence="8" id="KW-0788">Thiol protease</keyword>
<dbReference type="Pfam" id="PF01088">
    <property type="entry name" value="Peptidase_C12"/>
    <property type="match status" value="1"/>
</dbReference>
<accession>A0A1I8FA87</accession>
<evidence type="ECO:0000256" key="13">
    <source>
        <dbReference type="SAM" id="MobiDB-lite"/>
    </source>
</evidence>
<comment type="catalytic activity">
    <reaction evidence="1">
        <text>Thiol-dependent hydrolysis of ester, thioester, amide, peptide and isopeptide bonds formed by the C-terminal Gly of ubiquitin (a 76-residue protein attached to proteins as an intracellular targeting signal).</text>
        <dbReference type="EC" id="3.4.19.12"/>
    </reaction>
</comment>
<evidence type="ECO:0000256" key="10">
    <source>
        <dbReference type="ARBA" id="ARBA00023242"/>
    </source>
</evidence>
<name>A0A1I8FA87_9PLAT</name>
<dbReference type="InterPro" id="IPR041507">
    <property type="entry name" value="UCH_C"/>
</dbReference>
<feature type="coiled-coil region" evidence="12">
    <location>
        <begin position="416"/>
        <end position="443"/>
    </location>
</feature>
<evidence type="ECO:0000256" key="9">
    <source>
        <dbReference type="ARBA" id="ARBA00022853"/>
    </source>
</evidence>
<dbReference type="PANTHER" id="PTHR10589:SF28">
    <property type="entry name" value="UBIQUITIN CARBOXYL-TERMINAL HYDROLASE BAP1"/>
    <property type="match status" value="1"/>
</dbReference>
<dbReference type="Gene3D" id="3.40.532.10">
    <property type="entry name" value="Peptidase C12, ubiquitin carboxyl-terminal hydrolase"/>
    <property type="match status" value="2"/>
</dbReference>
<feature type="compositionally biased region" description="Polar residues" evidence="13">
    <location>
        <begin position="330"/>
        <end position="345"/>
    </location>
</feature>
<dbReference type="InterPro" id="IPR001578">
    <property type="entry name" value="Peptidase_C12_UCH"/>
</dbReference>
<feature type="compositionally biased region" description="Low complexity" evidence="13">
    <location>
        <begin position="370"/>
        <end position="379"/>
    </location>
</feature>
<dbReference type="SUPFAM" id="SSF54001">
    <property type="entry name" value="Cysteine proteinases"/>
    <property type="match status" value="1"/>
</dbReference>
<evidence type="ECO:0000256" key="11">
    <source>
        <dbReference type="PROSITE-ProRule" id="PRU01393"/>
    </source>
</evidence>
<keyword evidence="10" id="KW-0539">Nucleus</keyword>
<dbReference type="AlphaFoldDB" id="A0A1I8FA87"/>
<dbReference type="InterPro" id="IPR038765">
    <property type="entry name" value="Papain-like_cys_pep_sf"/>
</dbReference>
<evidence type="ECO:0000256" key="8">
    <source>
        <dbReference type="ARBA" id="ARBA00022807"/>
    </source>
</evidence>
<dbReference type="GO" id="GO:0005737">
    <property type="term" value="C:cytoplasm"/>
    <property type="evidence" value="ECO:0007669"/>
    <property type="project" value="TreeGrafter"/>
</dbReference>
<dbReference type="Proteomes" id="UP000095280">
    <property type="component" value="Unplaced"/>
</dbReference>
<dbReference type="Gene3D" id="1.20.58.860">
    <property type="match status" value="1"/>
</dbReference>
<comment type="caution">
    <text evidence="11">Lacks conserved residue(s) required for the propagation of feature annotation.</text>
</comment>
<dbReference type="GO" id="GO:0005634">
    <property type="term" value="C:nucleus"/>
    <property type="evidence" value="ECO:0007669"/>
    <property type="project" value="UniProtKB-SubCell"/>
</dbReference>
<dbReference type="WBParaSite" id="maker-unitig_25096-snap-gene-0.5-mRNA-1">
    <property type="protein sequence ID" value="maker-unitig_25096-snap-gene-0.5-mRNA-1"/>
    <property type="gene ID" value="maker-unitig_25096-snap-gene-0.5"/>
</dbReference>
<evidence type="ECO:0000313" key="15">
    <source>
        <dbReference type="Proteomes" id="UP000095280"/>
    </source>
</evidence>
<evidence type="ECO:0000256" key="1">
    <source>
        <dbReference type="ARBA" id="ARBA00000707"/>
    </source>
</evidence>
<protein>
    <recommendedName>
        <fullName evidence="4">ubiquitinyl hydrolase 1</fullName>
        <ecNumber evidence="4">3.4.19.12</ecNumber>
    </recommendedName>
</protein>
<evidence type="ECO:0000256" key="4">
    <source>
        <dbReference type="ARBA" id="ARBA00012759"/>
    </source>
</evidence>
<evidence type="ECO:0000256" key="5">
    <source>
        <dbReference type="ARBA" id="ARBA00022670"/>
    </source>
</evidence>
<dbReference type="GO" id="GO:0004843">
    <property type="term" value="F:cysteine-type deubiquitinase activity"/>
    <property type="evidence" value="ECO:0007669"/>
    <property type="project" value="UniProtKB-EC"/>
</dbReference>
<proteinExistence type="inferred from homology"/>
<dbReference type="EC" id="3.4.19.12" evidence="4"/>
<evidence type="ECO:0000256" key="3">
    <source>
        <dbReference type="ARBA" id="ARBA00007182"/>
    </source>
</evidence>
<keyword evidence="6" id="KW-0833">Ubl conjugation pathway</keyword>
<evidence type="ECO:0000259" key="14">
    <source>
        <dbReference type="PROSITE" id="PS52048"/>
    </source>
</evidence>
<dbReference type="GO" id="GO:0006511">
    <property type="term" value="P:ubiquitin-dependent protein catabolic process"/>
    <property type="evidence" value="ECO:0007669"/>
    <property type="project" value="InterPro"/>
</dbReference>
<evidence type="ECO:0000256" key="12">
    <source>
        <dbReference type="SAM" id="Coils"/>
    </source>
</evidence>
<keyword evidence="7" id="KW-0378">Hydrolase</keyword>
<evidence type="ECO:0000256" key="2">
    <source>
        <dbReference type="ARBA" id="ARBA00004123"/>
    </source>
</evidence>
<evidence type="ECO:0000256" key="7">
    <source>
        <dbReference type="ARBA" id="ARBA00022801"/>
    </source>
</evidence>
<keyword evidence="12" id="KW-0175">Coiled coil</keyword>
<reference evidence="16" key="1">
    <citation type="submission" date="2016-11" db="UniProtKB">
        <authorList>
            <consortium name="WormBaseParasite"/>
        </authorList>
    </citation>
    <scope>IDENTIFICATION</scope>
</reference>
<evidence type="ECO:0000313" key="16">
    <source>
        <dbReference type="WBParaSite" id="maker-unitig_25096-snap-gene-0.5-mRNA-1"/>
    </source>
</evidence>
<feature type="region of interest" description="Disordered" evidence="13">
    <location>
        <begin position="356"/>
        <end position="379"/>
    </location>
</feature>
<dbReference type="PANTHER" id="PTHR10589">
    <property type="entry name" value="UBIQUITIN CARBOXYL-TERMINAL HYDROLASE"/>
    <property type="match status" value="1"/>
</dbReference>
<comment type="subcellular location">
    <subcellularLocation>
        <location evidence="2">Nucleus</location>
    </subcellularLocation>
</comment>
<sequence>RPSPEPVDWLELESDPGLFTLLIEDMGVTGVQVEEIRSCRAYARGRYGLRLLCFLFKLRASCRGLDPTRRGDAILARAELARAHNRHARPSDRPLTLAHKRMHHRSIPHWSRPVPAPTPHPGSGASVIVSSPDQDDQDGCAGDTFHFVSFIPHNGSLLELDGLRAEPTNHGPFRSAWTRTFLRVIRDRVGLTPVSGSAPFATSSAGHASTLASSAAGDIMYNLMAVVPDKRLGTFIYLSWSSGSHQGEQDSEVLQIGNSQPATPQQQEPQLLTLCSNSNFWRADFTKPLTIETNPSLKMYQLREGIRHRVLRAIVRSLLLQAVAASTLSPQVQASHGSSGSGNKYSTRAAARATVQAAAAAASRRRRHTATSTTVSASTSAAASTAQLSSSITMSPSPTAGGSLRSFTESELLQLMKMVQQSLAQCRQQLAEEQEKYAKYRTDDCRRCFDYDPLIRAFLTSLTRPNLLRELVETAATAAGGG</sequence>
<keyword evidence="5" id="KW-0645">Protease</keyword>
<dbReference type="Pfam" id="PF18031">
    <property type="entry name" value="UCH_C"/>
    <property type="match status" value="1"/>
</dbReference>
<dbReference type="InterPro" id="IPR036959">
    <property type="entry name" value="Peptidase_C12_UCH_sf"/>
</dbReference>
<dbReference type="GO" id="GO:0006325">
    <property type="term" value="P:chromatin organization"/>
    <property type="evidence" value="ECO:0007669"/>
    <property type="project" value="UniProtKB-KW"/>
</dbReference>
<feature type="region of interest" description="Disordered" evidence="13">
    <location>
        <begin position="330"/>
        <end position="349"/>
    </location>
</feature>
<keyword evidence="15" id="KW-1185">Reference proteome</keyword>